<dbReference type="Proteomes" id="UP000541583">
    <property type="component" value="Unassembled WGS sequence"/>
</dbReference>
<protein>
    <submittedName>
        <fullName evidence="1">Uncharacterized protein</fullName>
    </submittedName>
</protein>
<name>A0ABR6PRX0_9SPHI</name>
<organism evidence="1 2">
    <name type="scientific">Mucilaginibacter lappiensis</name>
    <dbReference type="NCBI Taxonomy" id="354630"/>
    <lineage>
        <taxon>Bacteria</taxon>
        <taxon>Pseudomonadati</taxon>
        <taxon>Bacteroidota</taxon>
        <taxon>Sphingobacteriia</taxon>
        <taxon>Sphingobacteriales</taxon>
        <taxon>Sphingobacteriaceae</taxon>
        <taxon>Mucilaginibacter</taxon>
    </lineage>
</organism>
<accession>A0ABR6PRX0</accession>
<evidence type="ECO:0000313" key="1">
    <source>
        <dbReference type="EMBL" id="MBB6112533.1"/>
    </source>
</evidence>
<dbReference type="EMBL" id="JACHCB010000019">
    <property type="protein sequence ID" value="MBB6112533.1"/>
    <property type="molecule type" value="Genomic_DNA"/>
</dbReference>
<dbReference type="RefSeq" id="WP_076377961.1">
    <property type="nucleotide sequence ID" value="NZ_FTMG01000019.1"/>
</dbReference>
<comment type="caution">
    <text evidence="1">The sequence shown here is derived from an EMBL/GenBank/DDBJ whole genome shotgun (WGS) entry which is preliminary data.</text>
</comment>
<sequence length="283" mass="32688">MGYAIKLQVHPALIKKYNLGFQYGVETLDEAIKANELLPAVFEDDVIGREEEGNRIEYGFKKIVESYGIKEHYDDVLYNILCEHETAVIKYTNADDMRTDGESKSLKRKAKEIAQLLQIYNENPNEKQIEVKFTPSKGESLKVKSKEFNQWIHRVIKDALNEANFPMDELANYLMFLIPDDNGLLDETLVKQAAELPITALSRDKTKIVTEFLLSIHYFISQEGIFSQEPGVKYSNASLLFLYEVAVLFRWIVSKHETTEKADYMHSLFANYHKRNALSYRAI</sequence>
<keyword evidence="2" id="KW-1185">Reference proteome</keyword>
<proteinExistence type="predicted"/>
<evidence type="ECO:0000313" key="2">
    <source>
        <dbReference type="Proteomes" id="UP000541583"/>
    </source>
</evidence>
<gene>
    <name evidence="1" type="ORF">HDF23_005308</name>
</gene>
<reference evidence="1 2" key="1">
    <citation type="submission" date="2020-08" db="EMBL/GenBank/DDBJ databases">
        <title>Genomic Encyclopedia of Type Strains, Phase IV (KMG-V): Genome sequencing to study the core and pangenomes of soil and plant-associated prokaryotes.</title>
        <authorList>
            <person name="Whitman W."/>
        </authorList>
    </citation>
    <scope>NUCLEOTIDE SEQUENCE [LARGE SCALE GENOMIC DNA]</scope>
    <source>
        <strain evidence="1 2">ANJLi2</strain>
    </source>
</reference>